<dbReference type="EMBL" id="JADKMY010000003">
    <property type="protein sequence ID" value="MBF4554176.1"/>
    <property type="molecule type" value="Genomic_DNA"/>
</dbReference>
<feature type="region of interest" description="Disordered" evidence="1">
    <location>
        <begin position="1"/>
        <end position="35"/>
    </location>
</feature>
<evidence type="ECO:0000313" key="4">
    <source>
        <dbReference type="EMBL" id="MBF4554176.1"/>
    </source>
</evidence>
<keyword evidence="5" id="KW-1185">Reference proteome</keyword>
<name>A0ABR9ZL59_9CORY</name>
<evidence type="ECO:0000259" key="3">
    <source>
        <dbReference type="Pfam" id="PF20570"/>
    </source>
</evidence>
<accession>A0ABR9ZL59</accession>
<organism evidence="4 5">
    <name type="scientific">Corynebacterium suicordis DSM 45110</name>
    <dbReference type="NCBI Taxonomy" id="1121369"/>
    <lineage>
        <taxon>Bacteria</taxon>
        <taxon>Bacillati</taxon>
        <taxon>Actinomycetota</taxon>
        <taxon>Actinomycetes</taxon>
        <taxon>Mycobacteriales</taxon>
        <taxon>Corynebacteriaceae</taxon>
        <taxon>Corynebacterium</taxon>
    </lineage>
</organism>
<gene>
    <name evidence="4" type="ORF">IRY30_08865</name>
</gene>
<comment type="caution">
    <text evidence="4">The sequence shown here is derived from an EMBL/GenBank/DDBJ whole genome shotgun (WGS) entry which is preliminary data.</text>
</comment>
<feature type="transmembrane region" description="Helical" evidence="2">
    <location>
        <begin position="69"/>
        <end position="90"/>
    </location>
</feature>
<keyword evidence="2" id="KW-0812">Transmembrane</keyword>
<dbReference type="Pfam" id="PF20570">
    <property type="entry name" value="DUF6779"/>
    <property type="match status" value="1"/>
</dbReference>
<proteinExistence type="predicted"/>
<dbReference type="InterPro" id="IPR046706">
    <property type="entry name" value="DUF6779"/>
</dbReference>
<keyword evidence="2" id="KW-0472">Membrane</keyword>
<feature type="compositionally biased region" description="Basic and acidic residues" evidence="1">
    <location>
        <begin position="330"/>
        <end position="347"/>
    </location>
</feature>
<keyword evidence="2" id="KW-1133">Transmembrane helix</keyword>
<evidence type="ECO:0000256" key="1">
    <source>
        <dbReference type="SAM" id="MobiDB-lite"/>
    </source>
</evidence>
<feature type="transmembrane region" description="Helical" evidence="2">
    <location>
        <begin position="44"/>
        <end position="63"/>
    </location>
</feature>
<feature type="compositionally biased region" description="Polar residues" evidence="1">
    <location>
        <begin position="1"/>
        <end position="15"/>
    </location>
</feature>
<feature type="domain" description="DUF6779" evidence="3">
    <location>
        <begin position="69"/>
        <end position="177"/>
    </location>
</feature>
<feature type="region of interest" description="Disordered" evidence="1">
    <location>
        <begin position="158"/>
        <end position="363"/>
    </location>
</feature>
<feature type="compositionally biased region" description="Low complexity" evidence="1">
    <location>
        <begin position="192"/>
        <end position="230"/>
    </location>
</feature>
<feature type="compositionally biased region" description="Basic and acidic residues" evidence="1">
    <location>
        <begin position="102"/>
        <end position="125"/>
    </location>
</feature>
<protein>
    <recommendedName>
        <fullName evidence="3">DUF6779 domain-containing protein</fullName>
    </recommendedName>
</protein>
<evidence type="ECO:0000313" key="5">
    <source>
        <dbReference type="Proteomes" id="UP000635902"/>
    </source>
</evidence>
<dbReference type="Proteomes" id="UP000635902">
    <property type="component" value="Unassembled WGS sequence"/>
</dbReference>
<feature type="region of interest" description="Disordered" evidence="1">
    <location>
        <begin position="102"/>
        <end position="137"/>
    </location>
</feature>
<sequence length="363" mass="39585">MSFQPQPQHDLQTASDGHGRHEGGTRLPQSRSESADAGGGLSKLLMAALIALALVASLLMLFLDSDLWLKIAVIAALWAAFLGAVLVNRYSSALSAERQRIDQLERSHDSELRREQSEHRQREAELESSYAQQMREQRDAHLEQLRHELAVMRQQLSSMTGRDYETEQASVHARSERVRELSNGSPSAASEAPRAWQQPQSQPAAARSAQSMPSQSATSQPAAKPAPAQSTNAQPANNGFAANKPTTQSGECVASKTPNAHRKPTPAFSTGSFAAVRWDGQDTKETTQLPLVVDTTAMDEEPQRTRKPEAPVAAAPKHDKPVTGGRRRKPDVEPQEESHAGRRRADESGGLTVAELMAKFKKD</sequence>
<reference evidence="4 5" key="1">
    <citation type="submission" date="2020-10" db="EMBL/GenBank/DDBJ databases">
        <title>Novel species in genus Corynebacterium.</title>
        <authorList>
            <person name="Zhang G."/>
        </authorList>
    </citation>
    <scope>NUCLEOTIDE SEQUENCE [LARGE SCALE GENOMIC DNA]</scope>
    <source>
        <strain evidence="4 5">DSM 45110</strain>
    </source>
</reference>
<dbReference type="RefSeq" id="WP_194557072.1">
    <property type="nucleotide sequence ID" value="NZ_JADKMY010000003.1"/>
</dbReference>
<evidence type="ECO:0000256" key="2">
    <source>
        <dbReference type="SAM" id="Phobius"/>
    </source>
</evidence>